<name>A0A0B7BXT3_9EUPU</name>
<evidence type="ECO:0000313" key="1">
    <source>
        <dbReference type="EMBL" id="CEK96950.1"/>
    </source>
</evidence>
<dbReference type="AlphaFoldDB" id="A0A0B7BXT3"/>
<proteinExistence type="predicted"/>
<dbReference type="EMBL" id="HACG01050085">
    <property type="protein sequence ID" value="CEK96950.1"/>
    <property type="molecule type" value="Transcribed_RNA"/>
</dbReference>
<gene>
    <name evidence="1" type="primary">ORF214125</name>
</gene>
<sequence length="72" mass="8421">MSLHYSTSLFYEHKFNYTTVGMIGLSQRHQDPLDGAHSALVHHIQTRIPKFHPNKTEKRLQLETTVSFRSVR</sequence>
<reference evidence="1" key="1">
    <citation type="submission" date="2014-12" db="EMBL/GenBank/DDBJ databases">
        <title>Insight into the proteome of Arion vulgaris.</title>
        <authorList>
            <person name="Aradska J."/>
            <person name="Bulat T."/>
            <person name="Smidak R."/>
            <person name="Sarate P."/>
            <person name="Gangsoo J."/>
            <person name="Sialana F."/>
            <person name="Bilban M."/>
            <person name="Lubec G."/>
        </authorList>
    </citation>
    <scope>NUCLEOTIDE SEQUENCE</scope>
    <source>
        <tissue evidence="1">Skin</tissue>
    </source>
</reference>
<organism evidence="1">
    <name type="scientific">Arion vulgaris</name>
    <dbReference type="NCBI Taxonomy" id="1028688"/>
    <lineage>
        <taxon>Eukaryota</taxon>
        <taxon>Metazoa</taxon>
        <taxon>Spiralia</taxon>
        <taxon>Lophotrochozoa</taxon>
        <taxon>Mollusca</taxon>
        <taxon>Gastropoda</taxon>
        <taxon>Heterobranchia</taxon>
        <taxon>Euthyneura</taxon>
        <taxon>Panpulmonata</taxon>
        <taxon>Eupulmonata</taxon>
        <taxon>Stylommatophora</taxon>
        <taxon>Helicina</taxon>
        <taxon>Arionoidea</taxon>
        <taxon>Arionidae</taxon>
        <taxon>Arion</taxon>
    </lineage>
</organism>
<protein>
    <submittedName>
        <fullName evidence="1">Uncharacterized protein</fullName>
    </submittedName>
</protein>
<accession>A0A0B7BXT3</accession>
<feature type="non-terminal residue" evidence="1">
    <location>
        <position position="72"/>
    </location>
</feature>